<dbReference type="InterPro" id="IPR027417">
    <property type="entry name" value="P-loop_NTPase"/>
</dbReference>
<evidence type="ECO:0000313" key="11">
    <source>
        <dbReference type="Proteomes" id="UP000728185"/>
    </source>
</evidence>
<evidence type="ECO:0000259" key="7">
    <source>
        <dbReference type="Pfam" id="PF13191"/>
    </source>
</evidence>
<dbReference type="Proteomes" id="UP000728185">
    <property type="component" value="Unassembled WGS sequence"/>
</dbReference>
<feature type="domain" description="ORC5 lid" evidence="9">
    <location>
        <begin position="226"/>
        <end position="273"/>
    </location>
</feature>
<evidence type="ECO:0000256" key="6">
    <source>
        <dbReference type="ARBA" id="ARBA00023242"/>
    </source>
</evidence>
<dbReference type="Gene3D" id="3.40.50.300">
    <property type="entry name" value="P-loop containing nucleotide triphosphate hydrolases"/>
    <property type="match status" value="1"/>
</dbReference>
<evidence type="ECO:0000256" key="5">
    <source>
        <dbReference type="ARBA" id="ARBA00022840"/>
    </source>
</evidence>
<dbReference type="OrthoDB" id="365981at2759"/>
<dbReference type="Pfam" id="PF13191">
    <property type="entry name" value="AAA_16"/>
    <property type="match status" value="1"/>
</dbReference>
<dbReference type="InterPro" id="IPR048866">
    <property type="entry name" value="ORC5_lid"/>
</dbReference>
<evidence type="ECO:0000313" key="10">
    <source>
        <dbReference type="EMBL" id="KAA0186503.1"/>
    </source>
</evidence>
<dbReference type="InterPro" id="IPR041664">
    <property type="entry name" value="AAA_16"/>
</dbReference>
<evidence type="ECO:0000259" key="9">
    <source>
        <dbReference type="Pfam" id="PF21639"/>
    </source>
</evidence>
<name>A0A8E0RL96_9TREM</name>
<gene>
    <name evidence="10" type="ORF">FBUS_01359</name>
</gene>
<protein>
    <submittedName>
        <fullName evidence="10">Origin recognition complex subunit 5</fullName>
    </submittedName>
</protein>
<dbReference type="EMBL" id="LUCM01009708">
    <property type="protein sequence ID" value="KAA0186503.1"/>
    <property type="molecule type" value="Genomic_DNA"/>
</dbReference>
<comment type="subcellular location">
    <subcellularLocation>
        <location evidence="1">Nucleus</location>
    </subcellularLocation>
</comment>
<dbReference type="GO" id="GO:0006270">
    <property type="term" value="P:DNA replication initiation"/>
    <property type="evidence" value="ECO:0007669"/>
    <property type="project" value="TreeGrafter"/>
</dbReference>
<dbReference type="InterPro" id="IPR047088">
    <property type="entry name" value="ORC5_C"/>
</dbReference>
<proteinExistence type="inferred from homology"/>
<keyword evidence="5" id="KW-0067">ATP-binding</keyword>
<keyword evidence="11" id="KW-1185">Reference proteome</keyword>
<evidence type="ECO:0000256" key="3">
    <source>
        <dbReference type="ARBA" id="ARBA00022705"/>
    </source>
</evidence>
<dbReference type="GO" id="GO:0003688">
    <property type="term" value="F:DNA replication origin binding"/>
    <property type="evidence" value="ECO:0007669"/>
    <property type="project" value="TreeGrafter"/>
</dbReference>
<dbReference type="Pfam" id="PF14630">
    <property type="entry name" value="ORC5_C"/>
    <property type="match status" value="1"/>
</dbReference>
<evidence type="ECO:0000256" key="2">
    <source>
        <dbReference type="ARBA" id="ARBA00006269"/>
    </source>
</evidence>
<evidence type="ECO:0000259" key="8">
    <source>
        <dbReference type="Pfam" id="PF14630"/>
    </source>
</evidence>
<dbReference type="InterPro" id="IPR020796">
    <property type="entry name" value="ORC5"/>
</dbReference>
<keyword evidence="6" id="KW-0539">Nucleus</keyword>
<comment type="similarity">
    <text evidence="2">Belongs to the ORC5 family.</text>
</comment>
<evidence type="ECO:0000256" key="4">
    <source>
        <dbReference type="ARBA" id="ARBA00022741"/>
    </source>
</evidence>
<sequence length="477" mass="53057">MGSRTLLIGREKEQLYLKSLLKSNLPVSTCFVINGPSGCGKSRLISSALSELEQLYDQKWAMINCVEGCSSGSHSLFSGISPKLMFELILQSVKLRYAPHSNINCRCEGTPQFIEQLVQLLLEISNESESENVFDQADKLRDADPILLPLLVRLGSFIEDELGRSQFRSQTISLATILITRSPWEKFSNQTFHLEPIVIPIHSYTRDQMTSILISIAPPNADPKRFSRFVDLLLTVCFPVCRNAGELIYLMESNWSAFEEPVNKGFVAASDEWTQWKLAQPTLKRSLANLYLRAQPSLSITNTGSSYNSGVVELPYFTKYLLIAAFMASYNPRTADKKFLVKNSEKQSLRKKKQEKMSVKTKALLNGPQAFPLDRLFAIFHALLRDESTPIPTSSLLLSQVACLTCLGLLNATNSAIVAGGFLTTGLGAISTGHNQSETDPLANPRYRCMLSYEAARAIAKSLDFDLPAHLTDFYGT</sequence>
<dbReference type="Pfam" id="PF21639">
    <property type="entry name" value="ORC5_lid"/>
    <property type="match status" value="1"/>
</dbReference>
<dbReference type="AlphaFoldDB" id="A0A8E0RL96"/>
<feature type="domain" description="Origin recognition complex subunit 5 C-terminal" evidence="8">
    <location>
        <begin position="314"/>
        <end position="471"/>
    </location>
</feature>
<accession>A0A8E0RL96</accession>
<keyword evidence="4" id="KW-0547">Nucleotide-binding</keyword>
<dbReference type="SUPFAM" id="SSF52540">
    <property type="entry name" value="P-loop containing nucleoside triphosphate hydrolases"/>
    <property type="match status" value="1"/>
</dbReference>
<dbReference type="PANTHER" id="PTHR12705">
    <property type="entry name" value="ORIGIN RECOGNITION COMPLEX SUBUNIT 5"/>
    <property type="match status" value="1"/>
</dbReference>
<organism evidence="10 11">
    <name type="scientific">Fasciolopsis buskii</name>
    <dbReference type="NCBI Taxonomy" id="27845"/>
    <lineage>
        <taxon>Eukaryota</taxon>
        <taxon>Metazoa</taxon>
        <taxon>Spiralia</taxon>
        <taxon>Lophotrochozoa</taxon>
        <taxon>Platyhelminthes</taxon>
        <taxon>Trematoda</taxon>
        <taxon>Digenea</taxon>
        <taxon>Plagiorchiida</taxon>
        <taxon>Echinostomata</taxon>
        <taxon>Echinostomatoidea</taxon>
        <taxon>Fasciolidae</taxon>
        <taxon>Fasciolopsis</taxon>
    </lineage>
</organism>
<keyword evidence="3" id="KW-0235">DNA replication</keyword>
<dbReference type="PANTHER" id="PTHR12705:SF0">
    <property type="entry name" value="ORIGIN RECOGNITION COMPLEX SUBUNIT 5"/>
    <property type="match status" value="1"/>
</dbReference>
<evidence type="ECO:0000256" key="1">
    <source>
        <dbReference type="ARBA" id="ARBA00004123"/>
    </source>
</evidence>
<feature type="domain" description="Orc1-like AAA ATPase" evidence="7">
    <location>
        <begin position="7"/>
        <end position="155"/>
    </location>
</feature>
<comment type="caution">
    <text evidence="10">The sequence shown here is derived from an EMBL/GenBank/DDBJ whole genome shotgun (WGS) entry which is preliminary data.</text>
</comment>
<reference evidence="10" key="1">
    <citation type="submission" date="2019-05" db="EMBL/GenBank/DDBJ databases">
        <title>Annotation for the trematode Fasciolopsis buski.</title>
        <authorList>
            <person name="Choi Y.-J."/>
        </authorList>
    </citation>
    <scope>NUCLEOTIDE SEQUENCE</scope>
    <source>
        <strain evidence="10">HT</strain>
        <tissue evidence="10">Whole worm</tissue>
    </source>
</reference>
<dbReference type="GO" id="GO:0005664">
    <property type="term" value="C:nuclear origin of replication recognition complex"/>
    <property type="evidence" value="ECO:0007669"/>
    <property type="project" value="TreeGrafter"/>
</dbReference>